<feature type="chain" id="PRO_5007066285" description="Lipoprotein" evidence="1">
    <location>
        <begin position="19"/>
        <end position="144"/>
    </location>
</feature>
<sequence length="144" mass="15483">MKKLLKTLLLFTVTCALINCDNDNGNAANETACNYEGFTFLDTNDNTQTLIPETDLVTDFFPNNGGPGIAAVEIYGGNPFVVFTTNAVTVGATENINLLINGNTYPVTVTCQRAGTLVGEEFRFDVTANNVEAEYCVVIDSVNP</sequence>
<feature type="signal peptide" evidence="1">
    <location>
        <begin position="1"/>
        <end position="18"/>
    </location>
</feature>
<evidence type="ECO:0008006" key="4">
    <source>
        <dbReference type="Google" id="ProtNLM"/>
    </source>
</evidence>
<gene>
    <name evidence="2" type="ORF">Lupro_05775</name>
</gene>
<evidence type="ECO:0000313" key="2">
    <source>
        <dbReference type="EMBL" id="AMC10778.1"/>
    </source>
</evidence>
<proteinExistence type="predicted"/>
<dbReference type="STRING" id="1622118.Lupro_05775"/>
<name>A0A0X8G6Z2_9FLAO</name>
<keyword evidence="1" id="KW-0732">Signal</keyword>
<reference evidence="3" key="1">
    <citation type="submission" date="2015-12" db="EMBL/GenBank/DDBJ databases">
        <title>Complete genome sequence of Lutibacter profundus strain LP1.</title>
        <authorList>
            <person name="Wissuwa J."/>
            <person name="Le Moine Bauer S."/>
            <person name="Stokke R."/>
            <person name="Dahle H."/>
            <person name="Steen I.H."/>
        </authorList>
    </citation>
    <scope>NUCLEOTIDE SEQUENCE [LARGE SCALE GENOMIC DNA]</scope>
    <source>
        <strain evidence="3">LP1</strain>
    </source>
</reference>
<dbReference type="RefSeq" id="WP_068207196.1">
    <property type="nucleotide sequence ID" value="NZ_CP013355.1"/>
</dbReference>
<keyword evidence="3" id="KW-1185">Reference proteome</keyword>
<accession>A0A0X8G6Z2</accession>
<reference evidence="2 3" key="2">
    <citation type="journal article" date="2016" name="Int. J. Syst. Evol. Microbiol.">
        <title>Lutibacter profundi sp. nov., isolated from a deep-sea hydrothermal system on the Arctic Mid-Ocean Ridge and emended description of the genus Lutibacter.</title>
        <authorList>
            <person name="Le Moine Bauer S."/>
            <person name="Roalkvam I."/>
            <person name="Steen I.H."/>
            <person name="Dahle H."/>
        </authorList>
    </citation>
    <scope>NUCLEOTIDE SEQUENCE [LARGE SCALE GENOMIC DNA]</scope>
    <source>
        <strain evidence="2 3">LP1</strain>
    </source>
</reference>
<dbReference type="OrthoDB" id="1436332at2"/>
<dbReference type="EMBL" id="CP013355">
    <property type="protein sequence ID" value="AMC10778.1"/>
    <property type="molecule type" value="Genomic_DNA"/>
</dbReference>
<evidence type="ECO:0000256" key="1">
    <source>
        <dbReference type="SAM" id="SignalP"/>
    </source>
</evidence>
<evidence type="ECO:0000313" key="3">
    <source>
        <dbReference type="Proteomes" id="UP000059672"/>
    </source>
</evidence>
<dbReference type="Proteomes" id="UP000059672">
    <property type="component" value="Chromosome"/>
</dbReference>
<organism evidence="2 3">
    <name type="scientific">Lutibacter profundi</name>
    <dbReference type="NCBI Taxonomy" id="1622118"/>
    <lineage>
        <taxon>Bacteria</taxon>
        <taxon>Pseudomonadati</taxon>
        <taxon>Bacteroidota</taxon>
        <taxon>Flavobacteriia</taxon>
        <taxon>Flavobacteriales</taxon>
        <taxon>Flavobacteriaceae</taxon>
        <taxon>Lutibacter</taxon>
    </lineage>
</organism>
<dbReference type="KEGG" id="lut:Lupro_05775"/>
<dbReference type="AlphaFoldDB" id="A0A0X8G6Z2"/>
<dbReference type="PATRIC" id="fig|1622118.3.peg.1201"/>
<protein>
    <recommendedName>
        <fullName evidence="4">Lipoprotein</fullName>
    </recommendedName>
</protein>